<dbReference type="Proteomes" id="UP000703661">
    <property type="component" value="Unassembled WGS sequence"/>
</dbReference>
<dbReference type="InterPro" id="IPR007062">
    <property type="entry name" value="PPI-2"/>
</dbReference>
<feature type="compositionally biased region" description="Basic and acidic residues" evidence="1">
    <location>
        <begin position="30"/>
        <end position="40"/>
    </location>
</feature>
<evidence type="ECO:0000313" key="2">
    <source>
        <dbReference type="EMBL" id="KAG0020095.1"/>
    </source>
</evidence>
<accession>A0A9P6MZW6</accession>
<evidence type="ECO:0000256" key="1">
    <source>
        <dbReference type="SAM" id="MobiDB-lite"/>
    </source>
</evidence>
<feature type="compositionally biased region" description="Polar residues" evidence="1">
    <location>
        <begin position="95"/>
        <end position="108"/>
    </location>
</feature>
<evidence type="ECO:0000313" key="3">
    <source>
        <dbReference type="Proteomes" id="UP000703661"/>
    </source>
</evidence>
<dbReference type="Pfam" id="PF04979">
    <property type="entry name" value="IPP-2"/>
    <property type="match status" value="1"/>
</dbReference>
<gene>
    <name evidence="2" type="ORF">BGZ80_004785</name>
</gene>
<dbReference type="GO" id="GO:0009966">
    <property type="term" value="P:regulation of signal transduction"/>
    <property type="evidence" value="ECO:0007669"/>
    <property type="project" value="InterPro"/>
</dbReference>
<dbReference type="OrthoDB" id="551302at2759"/>
<dbReference type="GO" id="GO:0004864">
    <property type="term" value="F:protein phosphatase inhibitor activity"/>
    <property type="evidence" value="ECO:0007669"/>
    <property type="project" value="InterPro"/>
</dbReference>
<comment type="caution">
    <text evidence="2">The sequence shown here is derived from an EMBL/GenBank/DDBJ whole genome shotgun (WGS) entry which is preliminary data.</text>
</comment>
<dbReference type="Gene3D" id="6.10.250.1050">
    <property type="match status" value="1"/>
</dbReference>
<sequence length="220" mass="25254">MSDSIPPVLHSPILSAQPVKGILKRPASRQQHDERFPRLKWDEENLTITEAQKDSTMKIDEPKTPYVYYDQELDKVMDLDDAFSLDCEKKKKAGSSMQGVQNGNWSKQDSNDEEEQEEDDEEDEDEEDEWGDSDDEDEDEEEEEEEPKKIDHDKFARMRAEHYHMKEALKLGHQLAEEELNSLDSPSPTTEPVPPLPSFAKYQNSILDSSKGKGPNGMDL</sequence>
<dbReference type="PANTHER" id="PTHR12398:SF20">
    <property type="entry name" value="PROTEIN PHOSPHATASE 1 REGULATORY INHIBITOR SUBUNIT 2"/>
    <property type="match status" value="1"/>
</dbReference>
<feature type="region of interest" description="Disordered" evidence="1">
    <location>
        <begin position="1"/>
        <end position="40"/>
    </location>
</feature>
<protein>
    <recommendedName>
        <fullName evidence="4">Protein phosphatase inhibitor 2</fullName>
    </recommendedName>
</protein>
<keyword evidence="3" id="KW-1185">Reference proteome</keyword>
<name>A0A9P6MZW6_9FUNG</name>
<reference evidence="2" key="1">
    <citation type="journal article" date="2020" name="Fungal Divers.">
        <title>Resolving the Mortierellaceae phylogeny through synthesis of multi-gene phylogenetics and phylogenomics.</title>
        <authorList>
            <person name="Vandepol N."/>
            <person name="Liber J."/>
            <person name="Desiro A."/>
            <person name="Na H."/>
            <person name="Kennedy M."/>
            <person name="Barry K."/>
            <person name="Grigoriev I.V."/>
            <person name="Miller A.N."/>
            <person name="O'Donnell K."/>
            <person name="Stajich J.E."/>
            <person name="Bonito G."/>
        </authorList>
    </citation>
    <scope>NUCLEOTIDE SEQUENCE</scope>
    <source>
        <strain evidence="2">NRRL 2769</strain>
    </source>
</reference>
<feature type="region of interest" description="Disordered" evidence="1">
    <location>
        <begin position="168"/>
        <end position="220"/>
    </location>
</feature>
<dbReference type="AlphaFoldDB" id="A0A9P6MZW6"/>
<feature type="compositionally biased region" description="Basic and acidic residues" evidence="1">
    <location>
        <begin position="146"/>
        <end position="156"/>
    </location>
</feature>
<dbReference type="PANTHER" id="PTHR12398">
    <property type="entry name" value="PROTEIN PHOSPHATASE INHIBITOR"/>
    <property type="match status" value="1"/>
</dbReference>
<feature type="region of interest" description="Disordered" evidence="1">
    <location>
        <begin position="89"/>
        <end position="156"/>
    </location>
</feature>
<feature type="compositionally biased region" description="Acidic residues" evidence="1">
    <location>
        <begin position="111"/>
        <end position="145"/>
    </location>
</feature>
<proteinExistence type="predicted"/>
<evidence type="ECO:0008006" key="4">
    <source>
        <dbReference type="Google" id="ProtNLM"/>
    </source>
</evidence>
<dbReference type="EMBL" id="JAAAID010000240">
    <property type="protein sequence ID" value="KAG0020095.1"/>
    <property type="molecule type" value="Genomic_DNA"/>
</dbReference>
<organism evidence="2 3">
    <name type="scientific">Entomortierella chlamydospora</name>
    <dbReference type="NCBI Taxonomy" id="101097"/>
    <lineage>
        <taxon>Eukaryota</taxon>
        <taxon>Fungi</taxon>
        <taxon>Fungi incertae sedis</taxon>
        <taxon>Mucoromycota</taxon>
        <taxon>Mortierellomycotina</taxon>
        <taxon>Mortierellomycetes</taxon>
        <taxon>Mortierellales</taxon>
        <taxon>Mortierellaceae</taxon>
        <taxon>Entomortierella</taxon>
    </lineage>
</organism>